<dbReference type="AlphaFoldDB" id="A0A182EVT8"/>
<evidence type="ECO:0000313" key="6">
    <source>
        <dbReference type="Proteomes" id="UP000271087"/>
    </source>
</evidence>
<dbReference type="PANTHER" id="PTHR10869:SF244">
    <property type="entry name" value="PROLYL 4-HYDROXYLASE SUBUNIT ALPHA-2"/>
    <property type="match status" value="1"/>
</dbReference>
<dbReference type="GO" id="GO:0046872">
    <property type="term" value="F:metal ion binding"/>
    <property type="evidence" value="ECO:0007669"/>
    <property type="project" value="UniProtKB-KW"/>
</dbReference>
<proteinExistence type="predicted"/>
<keyword evidence="3" id="KW-0408">Iron</keyword>
<dbReference type="GO" id="GO:0004656">
    <property type="term" value="F:procollagen-proline 4-dioxygenase activity"/>
    <property type="evidence" value="ECO:0007669"/>
    <property type="project" value="TreeGrafter"/>
</dbReference>
<dbReference type="EMBL" id="UYRW01010161">
    <property type="protein sequence ID" value="VDM98543.1"/>
    <property type="molecule type" value="Genomic_DNA"/>
</dbReference>
<dbReference type="STRING" id="42157.A0A182EVT8"/>
<organism evidence="7">
    <name type="scientific">Onchocerca ochengi</name>
    <name type="common">Filarial nematode worm</name>
    <dbReference type="NCBI Taxonomy" id="42157"/>
    <lineage>
        <taxon>Eukaryota</taxon>
        <taxon>Metazoa</taxon>
        <taxon>Ecdysozoa</taxon>
        <taxon>Nematoda</taxon>
        <taxon>Chromadorea</taxon>
        <taxon>Rhabditida</taxon>
        <taxon>Spirurina</taxon>
        <taxon>Spiruromorpha</taxon>
        <taxon>Filarioidea</taxon>
        <taxon>Onchocercidae</taxon>
        <taxon>Onchocerca</taxon>
    </lineage>
</organism>
<evidence type="ECO:0000313" key="5">
    <source>
        <dbReference type="EMBL" id="VDM98543.1"/>
    </source>
</evidence>
<gene>
    <name evidence="5" type="ORF">NOO_LOCUS12281</name>
</gene>
<reference evidence="5 6" key="2">
    <citation type="submission" date="2018-08" db="EMBL/GenBank/DDBJ databases">
        <authorList>
            <person name="Laetsch R D."/>
            <person name="Stevens L."/>
            <person name="Kumar S."/>
            <person name="Blaxter L. M."/>
        </authorList>
    </citation>
    <scope>NUCLEOTIDE SEQUENCE [LARGE SCALE GENOMIC DNA]</scope>
</reference>
<protein>
    <submittedName>
        <fullName evidence="7">Fe2OG dioxygenase domain-containing protein</fullName>
    </submittedName>
</protein>
<keyword evidence="2" id="KW-0847">Vitamin C</keyword>
<dbReference type="WBParaSite" id="nOo.2.0.1.t12281-RA">
    <property type="protein sequence ID" value="nOo.2.0.1.t12281-RA"/>
    <property type="gene ID" value="nOo.2.0.1.g12281"/>
</dbReference>
<keyword evidence="6" id="KW-1185">Reference proteome</keyword>
<evidence type="ECO:0000313" key="7">
    <source>
        <dbReference type="WBParaSite" id="nOo.2.0.1.t12281-RA"/>
    </source>
</evidence>
<dbReference type="Gene3D" id="2.60.120.620">
    <property type="entry name" value="q2cbj1_9rhob like domain"/>
    <property type="match status" value="1"/>
</dbReference>
<evidence type="ECO:0000256" key="3">
    <source>
        <dbReference type="ARBA" id="ARBA00023004"/>
    </source>
</evidence>
<dbReference type="OrthoDB" id="420380at2759"/>
<evidence type="ECO:0000256" key="1">
    <source>
        <dbReference type="ARBA" id="ARBA00022723"/>
    </source>
</evidence>
<dbReference type="Proteomes" id="UP000271087">
    <property type="component" value="Unassembled WGS sequence"/>
</dbReference>
<dbReference type="PANTHER" id="PTHR10869">
    <property type="entry name" value="PROLYL 4-HYDROXYLASE ALPHA SUBUNIT"/>
    <property type="match status" value="1"/>
</dbReference>
<dbReference type="GO" id="GO:0031418">
    <property type="term" value="F:L-ascorbic acid binding"/>
    <property type="evidence" value="ECO:0007669"/>
    <property type="project" value="UniProtKB-KW"/>
</dbReference>
<dbReference type="InterPro" id="IPR045054">
    <property type="entry name" value="P4HA-like"/>
</dbReference>
<reference evidence="7" key="1">
    <citation type="submission" date="2016-06" db="UniProtKB">
        <authorList>
            <consortium name="WormBaseParasite"/>
        </authorList>
    </citation>
    <scope>IDENTIFICATION</scope>
</reference>
<evidence type="ECO:0000256" key="2">
    <source>
        <dbReference type="ARBA" id="ARBA00022896"/>
    </source>
</evidence>
<dbReference type="GO" id="GO:0005783">
    <property type="term" value="C:endoplasmic reticulum"/>
    <property type="evidence" value="ECO:0007669"/>
    <property type="project" value="TreeGrafter"/>
</dbReference>
<name>A0A182EVT8_ONCOC</name>
<keyword evidence="1" id="KW-0479">Metal-binding</keyword>
<evidence type="ECO:0000256" key="4">
    <source>
        <dbReference type="SAM" id="MobiDB-lite"/>
    </source>
</evidence>
<feature type="region of interest" description="Disordered" evidence="4">
    <location>
        <begin position="86"/>
        <end position="112"/>
    </location>
</feature>
<accession>A0A182EVT8</accession>
<sequence length="112" mass="12951">VAEPEIGGRTVFMKNLKISIPCVQNAALFWYNLMRNGDVDTRSQHAACPVLTGIKWITTKWFHERGQEWRRPCGLNQFDQERYIGDLGAPEPKEYSNVGSKDKKSKNMCRKY</sequence>
<feature type="compositionally biased region" description="Basic residues" evidence="4">
    <location>
        <begin position="103"/>
        <end position="112"/>
    </location>
</feature>